<evidence type="ECO:0000259" key="2">
    <source>
        <dbReference type="Pfam" id="PF01757"/>
    </source>
</evidence>
<feature type="transmembrane region" description="Helical" evidence="1">
    <location>
        <begin position="12"/>
        <end position="29"/>
    </location>
</feature>
<feature type="transmembrane region" description="Helical" evidence="1">
    <location>
        <begin position="267"/>
        <end position="287"/>
    </location>
</feature>
<evidence type="ECO:0000313" key="3">
    <source>
        <dbReference type="EMBL" id="MUI12076.1"/>
    </source>
</evidence>
<dbReference type="OrthoDB" id="9814956at2"/>
<feature type="transmembrane region" description="Helical" evidence="1">
    <location>
        <begin position="210"/>
        <end position="228"/>
    </location>
</feature>
<dbReference type="PANTHER" id="PTHR37312">
    <property type="entry name" value="MEMBRANE-BOUND ACYLTRANSFERASE YKRP-RELATED"/>
    <property type="match status" value="1"/>
</dbReference>
<dbReference type="InterPro" id="IPR052734">
    <property type="entry name" value="Nod_factor_acetyltransferase"/>
</dbReference>
<keyword evidence="4" id="KW-1185">Reference proteome</keyword>
<dbReference type="AlphaFoldDB" id="A0A6I3X8Q2"/>
<feature type="transmembrane region" description="Helical" evidence="1">
    <location>
        <begin position="41"/>
        <end position="62"/>
    </location>
</feature>
<dbReference type="Proteomes" id="UP000431684">
    <property type="component" value="Unassembled WGS sequence"/>
</dbReference>
<dbReference type="PANTHER" id="PTHR37312:SF1">
    <property type="entry name" value="MEMBRANE-BOUND ACYLTRANSFERASE YKRP-RELATED"/>
    <property type="match status" value="1"/>
</dbReference>
<feature type="transmembrane region" description="Helical" evidence="1">
    <location>
        <begin position="83"/>
        <end position="104"/>
    </location>
</feature>
<keyword evidence="1" id="KW-0812">Transmembrane</keyword>
<reference evidence="3 4" key="1">
    <citation type="submission" date="2019-11" db="EMBL/GenBank/DDBJ databases">
        <title>Draft Genome Sequences of Six Type Strains of the Genus Massilia.</title>
        <authorList>
            <person name="Miess H."/>
            <person name="Frediansyah A."/>
            <person name="Goeker M."/>
            <person name="Gross H."/>
        </authorList>
    </citation>
    <scope>NUCLEOTIDE SEQUENCE [LARGE SCALE GENOMIC DNA]</scope>
    <source>
        <strain evidence="3 4">DSM 17513</strain>
    </source>
</reference>
<organism evidence="3 4">
    <name type="scientific">Pseudoduganella dura</name>
    <dbReference type="NCBI Taxonomy" id="321982"/>
    <lineage>
        <taxon>Bacteria</taxon>
        <taxon>Pseudomonadati</taxon>
        <taxon>Pseudomonadota</taxon>
        <taxon>Betaproteobacteria</taxon>
        <taxon>Burkholderiales</taxon>
        <taxon>Oxalobacteraceae</taxon>
        <taxon>Telluria group</taxon>
        <taxon>Pseudoduganella</taxon>
    </lineage>
</organism>
<name>A0A6I3X8Q2_9BURK</name>
<sequence>MKRVEALDIAKGGAIICVVLGHVVSRGTVPGAEWYMTLKWALYKFHMPLFMALSGISLGLSWRHRQSWSAVGELVAKRVRTLMIPYLLFGVIIVGGKLFAHQFMHVDNLPDGMVSGIVKIVLYPMQSPSAFLWYIQVLAWYFLLIPWMLQMDERRVPWYLLGAGILLNQFQWPELLNISAIVEYIPFFAAGILIGQNWNRLASGVLSTRYLLFWVAPFVIAIAYCILVDWLPKWFVGTLSIPAALVAAQAARGIVAEKLVFLGNHTLSIYLMNTIFIGLMKGILLPLVPYRDAWFIIYFVLLALCGTIMPVVIKLALNRFYPRAAVYI</sequence>
<keyword evidence="1" id="KW-1133">Transmembrane helix</keyword>
<dbReference type="Pfam" id="PF01757">
    <property type="entry name" value="Acyl_transf_3"/>
    <property type="match status" value="1"/>
</dbReference>
<feature type="transmembrane region" description="Helical" evidence="1">
    <location>
        <begin position="131"/>
        <end position="149"/>
    </location>
</feature>
<feature type="transmembrane region" description="Helical" evidence="1">
    <location>
        <begin position="178"/>
        <end position="198"/>
    </location>
</feature>
<feature type="transmembrane region" description="Helical" evidence="1">
    <location>
        <begin position="293"/>
        <end position="313"/>
    </location>
</feature>
<accession>A0A6I3X8Q2</accession>
<keyword evidence="3" id="KW-0808">Transferase</keyword>
<evidence type="ECO:0000256" key="1">
    <source>
        <dbReference type="SAM" id="Phobius"/>
    </source>
</evidence>
<proteinExistence type="predicted"/>
<dbReference type="EMBL" id="WNWM01000002">
    <property type="protein sequence ID" value="MUI12076.1"/>
    <property type="molecule type" value="Genomic_DNA"/>
</dbReference>
<keyword evidence="1" id="KW-0472">Membrane</keyword>
<feature type="domain" description="Acyltransferase 3" evidence="2">
    <location>
        <begin position="5"/>
        <end position="308"/>
    </location>
</feature>
<feature type="transmembrane region" description="Helical" evidence="1">
    <location>
        <begin position="234"/>
        <end position="255"/>
    </location>
</feature>
<evidence type="ECO:0000313" key="4">
    <source>
        <dbReference type="Proteomes" id="UP000431684"/>
    </source>
</evidence>
<dbReference type="GO" id="GO:0016747">
    <property type="term" value="F:acyltransferase activity, transferring groups other than amino-acyl groups"/>
    <property type="evidence" value="ECO:0007669"/>
    <property type="project" value="InterPro"/>
</dbReference>
<protein>
    <submittedName>
        <fullName evidence="3">Acyltransferase family protein</fullName>
    </submittedName>
</protein>
<comment type="caution">
    <text evidence="3">The sequence shown here is derived from an EMBL/GenBank/DDBJ whole genome shotgun (WGS) entry which is preliminary data.</text>
</comment>
<dbReference type="RefSeq" id="WP_155708069.1">
    <property type="nucleotide sequence ID" value="NZ_BMWU01000005.1"/>
</dbReference>
<gene>
    <name evidence="3" type="ORF">GJV26_06235</name>
</gene>
<dbReference type="InterPro" id="IPR002656">
    <property type="entry name" value="Acyl_transf_3_dom"/>
</dbReference>
<keyword evidence="3" id="KW-0012">Acyltransferase</keyword>